<organism evidence="2 3">
    <name type="scientific">Anopheles farauti</name>
    <dbReference type="NCBI Taxonomy" id="69004"/>
    <lineage>
        <taxon>Eukaryota</taxon>
        <taxon>Metazoa</taxon>
        <taxon>Ecdysozoa</taxon>
        <taxon>Arthropoda</taxon>
        <taxon>Hexapoda</taxon>
        <taxon>Insecta</taxon>
        <taxon>Pterygota</taxon>
        <taxon>Neoptera</taxon>
        <taxon>Endopterygota</taxon>
        <taxon>Diptera</taxon>
        <taxon>Nematocera</taxon>
        <taxon>Culicoidea</taxon>
        <taxon>Culicidae</taxon>
        <taxon>Anophelinae</taxon>
        <taxon>Anopheles</taxon>
    </lineage>
</organism>
<dbReference type="Pfam" id="PF06974">
    <property type="entry name" value="WS_DGAT_C"/>
    <property type="match status" value="1"/>
</dbReference>
<evidence type="ECO:0000313" key="3">
    <source>
        <dbReference type="Proteomes" id="UP000075886"/>
    </source>
</evidence>
<accession>A0A182QU26</accession>
<sequence length="532" mass="60165">MIMDKIVKKYINAVEALVVNVLLLLVILLALPAVVSIVVLCQVHRQIVVRLLAIQHGSSFRGLLEGTDVVWAVQDRSSKAMANVLLLFDKPEHVSSLHAHADLLRMFRDRFRRHQSDEAYQKMFWQRRLQWGYYFWTQSERPLSADDYIAPLEVVPHSRSLTRRQLCALIGSISSRQCTSASWELLIGSQLVHPHDGISATRFPVLFRYHHSIADGIAIFRLFCHDFLDSATAAEEHVWNPDSAKQLSTQGFLTWRNLVRMAFRGPKFLVHELWLKKEQNPFCGVKPSEDKIVCWIGEAAGHDESTPLISVIKKIKRSVPGSSFTDVYLTVFAMSLRSYCEQHGWSVPNSITVGRMQRFQRETKEIQLRNRSTAVFKTLPVGSLPIETSSLKTIPQLMAQIGAVRGSNRAVLSITDALITHVSVSYLPELLPVPVMRALFARSKFSIALSNIPAFEGTVSVENYTLKEATFWVPNIESNMFGVTVLTTHGRLQIGAIADRRIIVHEDELDAILKSTLKELEHMGRILLAKEK</sequence>
<dbReference type="AlphaFoldDB" id="A0A182QU26"/>
<dbReference type="PANTHER" id="PTHR31650:SF1">
    <property type="entry name" value="WAX ESTER SYNTHASE_DIACYLGLYCEROL ACYLTRANSFERASE 4-RELATED"/>
    <property type="match status" value="1"/>
</dbReference>
<dbReference type="Proteomes" id="UP000075886">
    <property type="component" value="Unassembled WGS sequence"/>
</dbReference>
<dbReference type="VEuPathDB" id="VectorBase:AFAF016877"/>
<dbReference type="PANTHER" id="PTHR31650">
    <property type="entry name" value="O-ACYLTRANSFERASE (WSD1-LIKE) FAMILY PROTEIN"/>
    <property type="match status" value="1"/>
</dbReference>
<protein>
    <submittedName>
        <fullName evidence="2">DUF1298 domain-containing protein</fullName>
    </submittedName>
</protein>
<feature type="domain" description="O-acyltransferase WSD1 C-terminal" evidence="1">
    <location>
        <begin position="415"/>
        <end position="520"/>
    </location>
</feature>
<dbReference type="GO" id="GO:0008374">
    <property type="term" value="F:O-acyltransferase activity"/>
    <property type="evidence" value="ECO:0007669"/>
    <property type="project" value="InterPro"/>
</dbReference>
<reference evidence="3" key="1">
    <citation type="submission" date="2014-01" db="EMBL/GenBank/DDBJ databases">
        <title>The Genome Sequence of Anopheles farauti FAR1 (V2).</title>
        <authorList>
            <consortium name="The Broad Institute Genomics Platform"/>
            <person name="Neafsey D.E."/>
            <person name="Besansky N."/>
            <person name="Howell P."/>
            <person name="Walton C."/>
            <person name="Young S.K."/>
            <person name="Zeng Q."/>
            <person name="Gargeya S."/>
            <person name="Fitzgerald M."/>
            <person name="Haas B."/>
            <person name="Abouelleil A."/>
            <person name="Allen A.W."/>
            <person name="Alvarado L."/>
            <person name="Arachchi H.M."/>
            <person name="Berlin A.M."/>
            <person name="Chapman S.B."/>
            <person name="Gainer-Dewar J."/>
            <person name="Goldberg J."/>
            <person name="Griggs A."/>
            <person name="Gujja S."/>
            <person name="Hansen M."/>
            <person name="Howarth C."/>
            <person name="Imamovic A."/>
            <person name="Ireland A."/>
            <person name="Larimer J."/>
            <person name="McCowan C."/>
            <person name="Murphy C."/>
            <person name="Pearson M."/>
            <person name="Poon T.W."/>
            <person name="Priest M."/>
            <person name="Roberts A."/>
            <person name="Saif S."/>
            <person name="Shea T."/>
            <person name="Sisk P."/>
            <person name="Sykes S."/>
            <person name="Wortman J."/>
            <person name="Nusbaum C."/>
            <person name="Birren B."/>
        </authorList>
    </citation>
    <scope>NUCLEOTIDE SEQUENCE [LARGE SCALE GENOMIC DNA]</scope>
    <source>
        <strain evidence="3">FAR1</strain>
    </source>
</reference>
<reference evidence="2" key="2">
    <citation type="submission" date="2020-05" db="UniProtKB">
        <authorList>
            <consortium name="EnsemblMetazoa"/>
        </authorList>
    </citation>
    <scope>IDENTIFICATION</scope>
    <source>
        <strain evidence="2">FAR1</strain>
    </source>
</reference>
<dbReference type="GO" id="GO:0019432">
    <property type="term" value="P:triglyceride biosynthetic process"/>
    <property type="evidence" value="ECO:0007669"/>
    <property type="project" value="TreeGrafter"/>
</dbReference>
<proteinExistence type="predicted"/>
<name>A0A182QU26_9DIPT</name>
<dbReference type="GO" id="GO:0005886">
    <property type="term" value="C:plasma membrane"/>
    <property type="evidence" value="ECO:0007669"/>
    <property type="project" value="TreeGrafter"/>
</dbReference>
<keyword evidence="3" id="KW-1185">Reference proteome</keyword>
<dbReference type="EMBL" id="AXCN02001022">
    <property type="status" value="NOT_ANNOTATED_CDS"/>
    <property type="molecule type" value="Genomic_DNA"/>
</dbReference>
<dbReference type="EnsemblMetazoa" id="AFAF016877-RA">
    <property type="protein sequence ID" value="AFAF016877-PA"/>
    <property type="gene ID" value="AFAF016877"/>
</dbReference>
<evidence type="ECO:0000259" key="1">
    <source>
        <dbReference type="Pfam" id="PF06974"/>
    </source>
</evidence>
<dbReference type="InterPro" id="IPR009721">
    <property type="entry name" value="O-acyltransferase_WSD1_C"/>
</dbReference>
<evidence type="ECO:0000313" key="2">
    <source>
        <dbReference type="EnsemblMetazoa" id="AFAF016877-PA"/>
    </source>
</evidence>
<dbReference type="InterPro" id="IPR045034">
    <property type="entry name" value="O-acyltransferase_WSD1-like"/>
</dbReference>